<dbReference type="EMBL" id="SCWC02000001">
    <property type="protein sequence ID" value="KAA1042376.1"/>
    <property type="molecule type" value="Genomic_DNA"/>
</dbReference>
<evidence type="ECO:0000313" key="4">
    <source>
        <dbReference type="EMBL" id="KAA1042376.1"/>
    </source>
</evidence>
<dbReference type="EMBL" id="CP073809">
    <property type="protein sequence ID" value="UTH14260.1"/>
    <property type="molecule type" value="Genomic_DNA"/>
</dbReference>
<sequence length="182" mass="21679">MKDKHLIIEAEFLNLLEKHRFREITIKMICEAAHINRSTFYAYYLDKYDLLDRMIDTHLTAIGQFVEQTSNDMQHTEDIKPLVKKYFLNLCHYIYAHQQFFKTLMTVHPAQNFTQKLIETLRSNYLASIEANSSSLREPKYFVNYTLGGQFGILFFWLQNDCLEPPELMADIIYHNILRSNR</sequence>
<evidence type="ECO:0000256" key="1">
    <source>
        <dbReference type="ARBA" id="ARBA00023125"/>
    </source>
</evidence>
<keyword evidence="1 2" id="KW-0238">DNA-binding</keyword>
<dbReference type="InterPro" id="IPR001647">
    <property type="entry name" value="HTH_TetR"/>
</dbReference>
<dbReference type="SUPFAM" id="SSF46689">
    <property type="entry name" value="Homeodomain-like"/>
    <property type="match status" value="1"/>
</dbReference>
<dbReference type="GO" id="GO:0003677">
    <property type="term" value="F:DNA binding"/>
    <property type="evidence" value="ECO:0007669"/>
    <property type="project" value="UniProtKB-UniRule"/>
</dbReference>
<dbReference type="OrthoDB" id="9810250at2"/>
<evidence type="ECO:0000313" key="6">
    <source>
        <dbReference type="Proteomes" id="UP000295735"/>
    </source>
</evidence>
<dbReference type="Gene3D" id="1.10.357.10">
    <property type="entry name" value="Tetracycline Repressor, domain 2"/>
    <property type="match status" value="1"/>
</dbReference>
<feature type="DNA-binding region" description="H-T-H motif" evidence="2">
    <location>
        <begin position="25"/>
        <end position="44"/>
    </location>
</feature>
<dbReference type="PANTHER" id="PTHR43479">
    <property type="entry name" value="ACREF/ENVCD OPERON REPRESSOR-RELATED"/>
    <property type="match status" value="1"/>
</dbReference>
<dbReference type="InterPro" id="IPR050624">
    <property type="entry name" value="HTH-type_Tx_Regulator"/>
</dbReference>
<dbReference type="Proteomes" id="UP000295735">
    <property type="component" value="Unassembled WGS sequence"/>
</dbReference>
<organism evidence="5 7">
    <name type="scientific">Macrococcus equipercicus</name>
    <dbReference type="NCBI Taxonomy" id="69967"/>
    <lineage>
        <taxon>Bacteria</taxon>
        <taxon>Bacillati</taxon>
        <taxon>Bacillota</taxon>
        <taxon>Bacilli</taxon>
        <taxon>Bacillales</taxon>
        <taxon>Staphylococcaceae</taxon>
        <taxon>Macrococcus</taxon>
    </lineage>
</organism>
<dbReference type="KEGG" id="mequ:KFV11_02550"/>
<dbReference type="InterPro" id="IPR009057">
    <property type="entry name" value="Homeodomain-like_sf"/>
</dbReference>
<dbReference type="RefSeq" id="WP_149457927.1">
    <property type="nucleotide sequence ID" value="NZ_CP073809.1"/>
</dbReference>
<dbReference type="InterPro" id="IPR039532">
    <property type="entry name" value="TetR_C_Firmicutes"/>
</dbReference>
<evidence type="ECO:0000313" key="5">
    <source>
        <dbReference type="EMBL" id="UTH14260.1"/>
    </source>
</evidence>
<evidence type="ECO:0000313" key="7">
    <source>
        <dbReference type="Proteomes" id="UP001057381"/>
    </source>
</evidence>
<dbReference type="PANTHER" id="PTHR43479:SF7">
    <property type="entry name" value="TETR-FAMILY TRANSCRIPTIONAL REGULATOR"/>
    <property type="match status" value="1"/>
</dbReference>
<reference evidence="5" key="2">
    <citation type="submission" date="2021-04" db="EMBL/GenBank/DDBJ databases">
        <title>Complete Genome Sequences of Macrococcus spp. from dog and cattle.</title>
        <authorList>
            <person name="Schwendener S."/>
            <person name="Perreten V."/>
        </authorList>
    </citation>
    <scope>NUCLEOTIDE SEQUENCE</scope>
    <source>
        <strain evidence="5">Epi0143-OL</strain>
    </source>
</reference>
<dbReference type="Pfam" id="PF14278">
    <property type="entry name" value="TetR_C_8"/>
    <property type="match status" value="1"/>
</dbReference>
<reference evidence="4 6" key="1">
    <citation type="submission" date="2019-09" db="EMBL/GenBank/DDBJ databases">
        <authorList>
            <person name="Mazhar S."/>
            <person name="Altermann E."/>
            <person name="Hill C."/>
            <person name="Mcauliffe O."/>
        </authorList>
    </citation>
    <scope>NUCLEOTIDE SEQUENCE [LARGE SCALE GENOMIC DNA]</scope>
    <source>
        <strain evidence="4 6">ATCC 51831</strain>
    </source>
</reference>
<evidence type="ECO:0000256" key="2">
    <source>
        <dbReference type="PROSITE-ProRule" id="PRU00335"/>
    </source>
</evidence>
<protein>
    <submittedName>
        <fullName evidence="4">TetR family transcriptional regulator</fullName>
    </submittedName>
    <submittedName>
        <fullName evidence="5">TetR/AcrR family transcriptional regulator C-terminal domain-containing protein</fullName>
    </submittedName>
</protein>
<dbReference type="PROSITE" id="PS50977">
    <property type="entry name" value="HTH_TETR_2"/>
    <property type="match status" value="1"/>
</dbReference>
<gene>
    <name evidence="4" type="ORF">ERX35_000400</name>
    <name evidence="5" type="ORF">KFV11_02550</name>
</gene>
<proteinExistence type="predicted"/>
<feature type="domain" description="HTH tetR-type" evidence="3">
    <location>
        <begin position="2"/>
        <end position="62"/>
    </location>
</feature>
<dbReference type="AlphaFoldDB" id="A0A9Q9F1Y9"/>
<dbReference type="Proteomes" id="UP001057381">
    <property type="component" value="Chromosome"/>
</dbReference>
<accession>A0A9Q9F1Y9</accession>
<evidence type="ECO:0000259" key="3">
    <source>
        <dbReference type="PROSITE" id="PS50977"/>
    </source>
</evidence>
<name>A0A9Q9F1Y9_9STAP</name>
<keyword evidence="6" id="KW-1185">Reference proteome</keyword>